<organism evidence="4 5">
    <name type="scientific">Mesobacillus selenatarsenatis (strain DSM 18680 / JCM 14380 / FERM P-15431 / SF-1)</name>
    <dbReference type="NCBI Taxonomy" id="1321606"/>
    <lineage>
        <taxon>Bacteria</taxon>
        <taxon>Bacillati</taxon>
        <taxon>Bacillota</taxon>
        <taxon>Bacilli</taxon>
        <taxon>Bacillales</taxon>
        <taxon>Bacillaceae</taxon>
        <taxon>Mesobacillus</taxon>
    </lineage>
</organism>
<dbReference type="Proteomes" id="UP000031014">
    <property type="component" value="Unassembled WGS sequence"/>
</dbReference>
<dbReference type="SUPFAM" id="SSF52821">
    <property type="entry name" value="Rhodanese/Cell cycle control phosphatase"/>
    <property type="match status" value="2"/>
</dbReference>
<dbReference type="InterPro" id="IPR001307">
    <property type="entry name" value="Thiosulphate_STrfase_CS"/>
</dbReference>
<keyword evidence="5" id="KW-1185">Reference proteome</keyword>
<dbReference type="CDD" id="cd01449">
    <property type="entry name" value="TST_Repeat_2"/>
    <property type="match status" value="1"/>
</dbReference>
<gene>
    <name evidence="4" type="ORF">SAMD00020551_3482</name>
</gene>
<dbReference type="Gene3D" id="3.40.250.10">
    <property type="entry name" value="Rhodanese-like domain"/>
    <property type="match status" value="2"/>
</dbReference>
<dbReference type="FunFam" id="3.40.250.10:FF:000035">
    <property type="entry name" value="Thiosulfate sulfurtransferase"/>
    <property type="match status" value="1"/>
</dbReference>
<keyword evidence="2" id="KW-0677">Repeat</keyword>
<dbReference type="OrthoDB" id="9770030at2"/>
<dbReference type="GO" id="GO:0004792">
    <property type="term" value="F:thiosulfate-cyanide sulfurtransferase activity"/>
    <property type="evidence" value="ECO:0007669"/>
    <property type="project" value="UniProtKB-EC"/>
</dbReference>
<dbReference type="RefSeq" id="WP_041966987.1">
    <property type="nucleotide sequence ID" value="NZ_BASE01000079.1"/>
</dbReference>
<dbReference type="SMART" id="SM00450">
    <property type="entry name" value="RHOD"/>
    <property type="match status" value="2"/>
</dbReference>
<dbReference type="PANTHER" id="PTHR11364">
    <property type="entry name" value="THIOSULFATE SULFERTANSFERASE"/>
    <property type="match status" value="1"/>
</dbReference>
<protein>
    <submittedName>
        <fullName evidence="4">Thiosulfate sulfurtransferase, rhodanese</fullName>
        <ecNumber evidence="4">2.8.1.1</ecNumber>
    </submittedName>
</protein>
<reference evidence="4 5" key="1">
    <citation type="submission" date="2013-06" db="EMBL/GenBank/DDBJ databases">
        <title>Whole genome shotgun sequence of Bacillus selenatarsenatis SF-1.</title>
        <authorList>
            <person name="Kuroda M."/>
            <person name="Sei K."/>
            <person name="Yamashita M."/>
            <person name="Ike M."/>
        </authorList>
    </citation>
    <scope>NUCLEOTIDE SEQUENCE [LARGE SCALE GENOMIC DNA]</scope>
    <source>
        <strain evidence="4 5">SF-1</strain>
    </source>
</reference>
<dbReference type="CDD" id="cd01448">
    <property type="entry name" value="TST_Repeat_1"/>
    <property type="match status" value="1"/>
</dbReference>
<proteinExistence type="predicted"/>
<feature type="domain" description="Rhodanese" evidence="3">
    <location>
        <begin position="15"/>
        <end position="134"/>
    </location>
</feature>
<accession>A0A0A8X5S7</accession>
<dbReference type="AlphaFoldDB" id="A0A0A8X5S7"/>
<evidence type="ECO:0000313" key="4">
    <source>
        <dbReference type="EMBL" id="GAM15325.1"/>
    </source>
</evidence>
<dbReference type="EMBL" id="BASE01000079">
    <property type="protein sequence ID" value="GAM15325.1"/>
    <property type="molecule type" value="Genomic_DNA"/>
</dbReference>
<dbReference type="PROSITE" id="PS00380">
    <property type="entry name" value="RHODANESE_1"/>
    <property type="match status" value="1"/>
</dbReference>
<dbReference type="STRING" id="1321606.SAMD00020551_3482"/>
<comment type="caution">
    <text evidence="4">The sequence shown here is derived from an EMBL/GenBank/DDBJ whole genome shotgun (WGS) entry which is preliminary data.</text>
</comment>
<keyword evidence="1 4" id="KW-0808">Transferase</keyword>
<dbReference type="PANTHER" id="PTHR11364:SF27">
    <property type="entry name" value="SULFURTRANSFERASE"/>
    <property type="match status" value="1"/>
</dbReference>
<dbReference type="PROSITE" id="PS50206">
    <property type="entry name" value="RHODANESE_3"/>
    <property type="match status" value="2"/>
</dbReference>
<dbReference type="InterPro" id="IPR036873">
    <property type="entry name" value="Rhodanese-like_dom_sf"/>
</dbReference>
<dbReference type="Pfam" id="PF00581">
    <property type="entry name" value="Rhodanese"/>
    <property type="match status" value="2"/>
</dbReference>
<name>A0A0A8X5S7_MESS1</name>
<evidence type="ECO:0000256" key="1">
    <source>
        <dbReference type="ARBA" id="ARBA00022679"/>
    </source>
</evidence>
<evidence type="ECO:0000256" key="2">
    <source>
        <dbReference type="ARBA" id="ARBA00022737"/>
    </source>
</evidence>
<sequence length="278" mass="31629">MQNHVDSEWLNDHLGDENTRVVDCRFKLGSPDEGRLLYERSHIPGAVYFDLEKDLSGIVKEHGGRHPLPETTQFKERLQNAGIDNNTTVIVYDGKEGAFASRLWWLLKYVGHEKVYILNGGFDAWEKSGYPADHSVPHYETAKYTVAENHEMLASYEEVKDIALKGACSTVLIDSRESKRYLGIEEPIDRVPGHIPTAINKPWMEGYENGSFKPRDEQKKRFAELNPNQPIIVYCGSGVTATPNFIALQEAGFKNVRLYAGSYSDWVSYRENPVSRKF</sequence>
<dbReference type="InterPro" id="IPR001763">
    <property type="entry name" value="Rhodanese-like_dom"/>
</dbReference>
<dbReference type="EC" id="2.8.1.1" evidence="4"/>
<evidence type="ECO:0000259" key="3">
    <source>
        <dbReference type="PROSITE" id="PS50206"/>
    </source>
</evidence>
<feature type="domain" description="Rhodanese" evidence="3">
    <location>
        <begin position="166"/>
        <end position="275"/>
    </location>
</feature>
<evidence type="ECO:0000313" key="5">
    <source>
        <dbReference type="Proteomes" id="UP000031014"/>
    </source>
</evidence>
<dbReference type="InterPro" id="IPR045078">
    <property type="entry name" value="TST/MPST-like"/>
</dbReference>